<dbReference type="InterPro" id="IPR052716">
    <property type="entry name" value="MOSC_domain"/>
</dbReference>
<dbReference type="PANTHER" id="PTHR36930:SF1">
    <property type="entry name" value="MOSC DOMAIN-CONTAINING PROTEIN"/>
    <property type="match status" value="1"/>
</dbReference>
<keyword evidence="4" id="KW-1185">Reference proteome</keyword>
<dbReference type="SUPFAM" id="SSF50800">
    <property type="entry name" value="PK beta-barrel domain-like"/>
    <property type="match status" value="1"/>
</dbReference>
<dbReference type="EMBL" id="JAXAFJ010000005">
    <property type="protein sequence ID" value="MDX6806489.1"/>
    <property type="molecule type" value="Genomic_DNA"/>
</dbReference>
<name>A0ABU4RNU8_9HYPH</name>
<dbReference type="RefSeq" id="WP_319844616.1">
    <property type="nucleotide sequence ID" value="NZ_JAXAFJ010000005.1"/>
</dbReference>
<reference evidence="3 4" key="1">
    <citation type="submission" date="2023-11" db="EMBL/GenBank/DDBJ databases">
        <authorList>
            <person name="Bao R."/>
        </authorList>
    </citation>
    <scope>NUCLEOTIDE SEQUENCE [LARGE SCALE GENOMIC DNA]</scope>
    <source>
        <strain evidence="3 4">PJ23</strain>
    </source>
</reference>
<feature type="region of interest" description="Disordered" evidence="1">
    <location>
        <begin position="1"/>
        <end position="22"/>
    </location>
</feature>
<sequence>MNIEDQSASGSVLSVSRRPGHSFSKDVEPSITLLEGLGVEGDGHLGVTVQHRSRVARDPTQPNLRQVHLIHSELFDELAAGGFTVRAGDLGENVLTRGIALLDLPEGTRLHIGPDAVVEVTGLRNPCSQIDAFQPGLMSALLGRDAQGGLVRKSGVMSVVVKGGRIEPGDEIRIELPAGPHRKLDKV</sequence>
<feature type="compositionally biased region" description="Polar residues" evidence="1">
    <location>
        <begin position="1"/>
        <end position="14"/>
    </location>
</feature>
<organism evidence="3 4">
    <name type="scientific">Terrihabitans rhizophilus</name>
    <dbReference type="NCBI Taxonomy" id="3092662"/>
    <lineage>
        <taxon>Bacteria</taxon>
        <taxon>Pseudomonadati</taxon>
        <taxon>Pseudomonadota</taxon>
        <taxon>Alphaproteobacteria</taxon>
        <taxon>Hyphomicrobiales</taxon>
        <taxon>Terrihabitans</taxon>
    </lineage>
</organism>
<evidence type="ECO:0000256" key="1">
    <source>
        <dbReference type="SAM" id="MobiDB-lite"/>
    </source>
</evidence>
<dbReference type="InterPro" id="IPR011037">
    <property type="entry name" value="Pyrv_Knase-like_insert_dom_sf"/>
</dbReference>
<proteinExistence type="predicted"/>
<dbReference type="Pfam" id="PF03473">
    <property type="entry name" value="MOSC"/>
    <property type="match status" value="1"/>
</dbReference>
<feature type="domain" description="MOSC" evidence="2">
    <location>
        <begin position="26"/>
        <end position="175"/>
    </location>
</feature>
<dbReference type="PANTHER" id="PTHR36930">
    <property type="entry name" value="METAL-SULFUR CLUSTER BIOSYNTHESIS PROTEINS YUAD-RELATED"/>
    <property type="match status" value="1"/>
</dbReference>
<dbReference type="Gene3D" id="2.40.33.20">
    <property type="entry name" value="PK beta-barrel domain-like"/>
    <property type="match status" value="1"/>
</dbReference>
<evidence type="ECO:0000313" key="4">
    <source>
        <dbReference type="Proteomes" id="UP001274321"/>
    </source>
</evidence>
<evidence type="ECO:0000259" key="2">
    <source>
        <dbReference type="PROSITE" id="PS51340"/>
    </source>
</evidence>
<evidence type="ECO:0000313" key="3">
    <source>
        <dbReference type="EMBL" id="MDX6806489.1"/>
    </source>
</evidence>
<accession>A0ABU4RNU8</accession>
<protein>
    <submittedName>
        <fullName evidence="3">MOSC domain-containing protein</fullName>
    </submittedName>
</protein>
<dbReference type="InterPro" id="IPR005302">
    <property type="entry name" value="MoCF_Sase_C"/>
</dbReference>
<comment type="caution">
    <text evidence="3">The sequence shown here is derived from an EMBL/GenBank/DDBJ whole genome shotgun (WGS) entry which is preliminary data.</text>
</comment>
<dbReference type="Proteomes" id="UP001274321">
    <property type="component" value="Unassembled WGS sequence"/>
</dbReference>
<dbReference type="PROSITE" id="PS51340">
    <property type="entry name" value="MOSC"/>
    <property type="match status" value="1"/>
</dbReference>
<gene>
    <name evidence="3" type="ORF">SCD90_10465</name>
</gene>